<dbReference type="OrthoDB" id="6435532at2759"/>
<sequence>MYCVDCILSIPEMQNATIYDFSYMRIVFQRYLKLKNYRSSSASTFQATCRALGLLEDDTHWNRTLEEASISDSPHKIRELFAIVIVFCQVRDPIKLWGKYWESLSVDIRRQMERERVEI</sequence>
<gene>
    <name evidence="1" type="primary">LOC103519163</name>
    <name evidence="1" type="ORF">NPIL_50981</name>
</gene>
<evidence type="ECO:0000313" key="1">
    <source>
        <dbReference type="EMBL" id="GFT83559.1"/>
    </source>
</evidence>
<keyword evidence="2" id="KW-1185">Reference proteome</keyword>
<dbReference type="AlphaFoldDB" id="A0A8X6PTQ0"/>
<evidence type="ECO:0000313" key="2">
    <source>
        <dbReference type="Proteomes" id="UP000887013"/>
    </source>
</evidence>
<keyword evidence="1" id="KW-0547">Nucleotide-binding</keyword>
<organism evidence="1 2">
    <name type="scientific">Nephila pilipes</name>
    <name type="common">Giant wood spider</name>
    <name type="synonym">Nephila maculata</name>
    <dbReference type="NCBI Taxonomy" id="299642"/>
    <lineage>
        <taxon>Eukaryota</taxon>
        <taxon>Metazoa</taxon>
        <taxon>Ecdysozoa</taxon>
        <taxon>Arthropoda</taxon>
        <taxon>Chelicerata</taxon>
        <taxon>Arachnida</taxon>
        <taxon>Araneae</taxon>
        <taxon>Araneomorphae</taxon>
        <taxon>Entelegynae</taxon>
        <taxon>Araneoidea</taxon>
        <taxon>Nephilidae</taxon>
        <taxon>Nephila</taxon>
    </lineage>
</organism>
<dbReference type="Proteomes" id="UP000887013">
    <property type="component" value="Unassembled WGS sequence"/>
</dbReference>
<reference evidence="1" key="1">
    <citation type="submission" date="2020-08" db="EMBL/GenBank/DDBJ databases">
        <title>Multicomponent nature underlies the extraordinary mechanical properties of spider dragline silk.</title>
        <authorList>
            <person name="Kono N."/>
            <person name="Nakamura H."/>
            <person name="Mori M."/>
            <person name="Yoshida Y."/>
            <person name="Ohtoshi R."/>
            <person name="Malay A.D."/>
            <person name="Moran D.A.P."/>
            <person name="Tomita M."/>
            <person name="Numata K."/>
            <person name="Arakawa K."/>
        </authorList>
    </citation>
    <scope>NUCLEOTIDE SEQUENCE</scope>
</reference>
<name>A0A8X6PTQ0_NEPPI</name>
<keyword evidence="1" id="KW-0067">ATP-binding</keyword>
<dbReference type="GO" id="GO:0004386">
    <property type="term" value="F:helicase activity"/>
    <property type="evidence" value="ECO:0007669"/>
    <property type="project" value="UniProtKB-KW"/>
</dbReference>
<keyword evidence="1" id="KW-0347">Helicase</keyword>
<keyword evidence="1" id="KW-0378">Hydrolase</keyword>
<accession>A0A8X6PTQ0</accession>
<dbReference type="EMBL" id="BMAW01119219">
    <property type="protein sequence ID" value="GFT83559.1"/>
    <property type="molecule type" value="Genomic_DNA"/>
</dbReference>
<proteinExistence type="predicted"/>
<comment type="caution">
    <text evidence="1">The sequence shown here is derived from an EMBL/GenBank/DDBJ whole genome shotgun (WGS) entry which is preliminary data.</text>
</comment>
<protein>
    <submittedName>
        <fullName evidence="1">ATP-dependent DNA helicase</fullName>
    </submittedName>
</protein>